<dbReference type="OrthoDB" id="5946360at2759"/>
<dbReference type="InParanoid" id="A0A1X7UPE4"/>
<dbReference type="InterPro" id="IPR038717">
    <property type="entry name" value="Tc1-like_DDE_dom"/>
</dbReference>
<dbReference type="Gene3D" id="3.30.420.10">
    <property type="entry name" value="Ribonuclease H-like superfamily/Ribonuclease H"/>
    <property type="match status" value="1"/>
</dbReference>
<dbReference type="GO" id="GO:0003676">
    <property type="term" value="F:nucleic acid binding"/>
    <property type="evidence" value="ECO:0007669"/>
    <property type="project" value="InterPro"/>
</dbReference>
<sequence length="183" mass="20671">MVIEVQQRCEFLRSKYLIEMSILYLYWSSRILHFVDNTGADGRDSMRKLAYSLKRKLAVATKLLVTGNCVSANVGMSQNGIIDFYATTPTVNNDTFLKFVQDCFIFLLKPFNGINNHSTVVLDNSSIYNVDNVVDAIQSTGVLVQFLPPYSPDINQIENAFTCIKSSLKITKILGKTWILKLK</sequence>
<name>A0A1X7UPE4_AMPQE</name>
<dbReference type="AlphaFoldDB" id="A0A1X7UPE4"/>
<dbReference type="EnsemblMetazoa" id="Aqu2.1.29623_001">
    <property type="protein sequence ID" value="Aqu2.1.29623_001"/>
    <property type="gene ID" value="Aqu2.1.29623"/>
</dbReference>
<proteinExistence type="predicted"/>
<accession>A0A1X7UPE4</accession>
<feature type="domain" description="Tc1-like transposase DDE" evidence="1">
    <location>
        <begin position="33"/>
        <end position="169"/>
    </location>
</feature>
<organism evidence="2">
    <name type="scientific">Amphimedon queenslandica</name>
    <name type="common">Sponge</name>
    <dbReference type="NCBI Taxonomy" id="400682"/>
    <lineage>
        <taxon>Eukaryota</taxon>
        <taxon>Metazoa</taxon>
        <taxon>Porifera</taxon>
        <taxon>Demospongiae</taxon>
        <taxon>Heteroscleromorpha</taxon>
        <taxon>Haplosclerida</taxon>
        <taxon>Niphatidae</taxon>
        <taxon>Amphimedon</taxon>
    </lineage>
</organism>
<evidence type="ECO:0000259" key="1">
    <source>
        <dbReference type="Pfam" id="PF13358"/>
    </source>
</evidence>
<evidence type="ECO:0000313" key="2">
    <source>
        <dbReference type="EnsemblMetazoa" id="Aqu2.1.29623_001"/>
    </source>
</evidence>
<protein>
    <recommendedName>
        <fullName evidence="1">Tc1-like transposase DDE domain-containing protein</fullName>
    </recommendedName>
</protein>
<dbReference type="PANTHER" id="PTHR46564">
    <property type="entry name" value="TRANSPOSASE"/>
    <property type="match status" value="1"/>
</dbReference>
<dbReference type="Pfam" id="PF13358">
    <property type="entry name" value="DDE_3"/>
    <property type="match status" value="1"/>
</dbReference>
<dbReference type="PANTHER" id="PTHR46564:SF1">
    <property type="entry name" value="TRANSPOSASE"/>
    <property type="match status" value="1"/>
</dbReference>
<dbReference type="InterPro" id="IPR036397">
    <property type="entry name" value="RNaseH_sf"/>
</dbReference>
<reference evidence="2" key="1">
    <citation type="submission" date="2017-05" db="UniProtKB">
        <authorList>
            <consortium name="EnsemblMetazoa"/>
        </authorList>
    </citation>
    <scope>IDENTIFICATION</scope>
</reference>